<keyword evidence="1" id="KW-0812">Transmembrane</keyword>
<organism evidence="2 3">
    <name type="scientific">Sphingobacterium puteale</name>
    <dbReference type="NCBI Taxonomy" id="2420510"/>
    <lineage>
        <taxon>Bacteria</taxon>
        <taxon>Pseudomonadati</taxon>
        <taxon>Bacteroidota</taxon>
        <taxon>Sphingobacteriia</taxon>
        <taxon>Sphingobacteriales</taxon>
        <taxon>Sphingobacteriaceae</taxon>
        <taxon>Sphingobacterium</taxon>
    </lineage>
</organism>
<keyword evidence="1" id="KW-0472">Membrane</keyword>
<feature type="transmembrane region" description="Helical" evidence="1">
    <location>
        <begin position="408"/>
        <end position="430"/>
    </location>
</feature>
<dbReference type="PANTHER" id="PTHR30092">
    <property type="entry name" value="INNER MEMBRANE PROTEIN CRED"/>
    <property type="match status" value="1"/>
</dbReference>
<feature type="transmembrane region" description="Helical" evidence="1">
    <location>
        <begin position="437"/>
        <end position="454"/>
    </location>
</feature>
<gene>
    <name evidence="2" type="primary">creD</name>
    <name evidence="2" type="ORF">D7322_19170</name>
</gene>
<feature type="transmembrane region" description="Helical" evidence="1">
    <location>
        <begin position="460"/>
        <end position="479"/>
    </location>
</feature>
<proteinExistence type="predicted"/>
<keyword evidence="3" id="KW-1185">Reference proteome</keyword>
<protein>
    <submittedName>
        <fullName evidence="2">Cell envelope integrity protein CreD</fullName>
    </submittedName>
</protein>
<evidence type="ECO:0000313" key="2">
    <source>
        <dbReference type="EMBL" id="RKO69994.1"/>
    </source>
</evidence>
<feature type="transmembrane region" description="Helical" evidence="1">
    <location>
        <begin position="27"/>
        <end position="47"/>
    </location>
</feature>
<accession>A0A420VUJ5</accession>
<dbReference type="PANTHER" id="PTHR30092:SF0">
    <property type="entry name" value="INNER MEMBRANE PROTEIN CRED"/>
    <property type="match status" value="1"/>
</dbReference>
<dbReference type="GO" id="GO:0005886">
    <property type="term" value="C:plasma membrane"/>
    <property type="evidence" value="ECO:0007669"/>
    <property type="project" value="TreeGrafter"/>
</dbReference>
<evidence type="ECO:0000256" key="1">
    <source>
        <dbReference type="SAM" id="Phobius"/>
    </source>
</evidence>
<dbReference type="Proteomes" id="UP000282423">
    <property type="component" value="Unassembled WGS sequence"/>
</dbReference>
<dbReference type="AlphaFoldDB" id="A0A420VUJ5"/>
<dbReference type="Pfam" id="PF06123">
    <property type="entry name" value="CreD"/>
    <property type="match status" value="1"/>
</dbReference>
<feature type="transmembrane region" description="Helical" evidence="1">
    <location>
        <begin position="382"/>
        <end position="402"/>
    </location>
</feature>
<dbReference type="PIRSF" id="PIRSF004548">
    <property type="entry name" value="CreD"/>
    <property type="match status" value="1"/>
</dbReference>
<evidence type="ECO:0000313" key="3">
    <source>
        <dbReference type="Proteomes" id="UP000282423"/>
    </source>
</evidence>
<reference evidence="2 3" key="1">
    <citation type="submission" date="2018-10" db="EMBL/GenBank/DDBJ databases">
        <title>Sphingobacterium sp. M05W1-28.</title>
        <authorList>
            <person name="Cai H."/>
        </authorList>
    </citation>
    <scope>NUCLEOTIDE SEQUENCE [LARGE SCALE GENOMIC DNA]</scope>
    <source>
        <strain evidence="2 3">M05W1-28</strain>
    </source>
</reference>
<comment type="caution">
    <text evidence="2">The sequence shown here is derived from an EMBL/GenBank/DDBJ whole genome shotgun (WGS) entry which is preliminary data.</text>
</comment>
<feature type="transmembrane region" description="Helical" evidence="1">
    <location>
        <begin position="357"/>
        <end position="375"/>
    </location>
</feature>
<dbReference type="NCBIfam" id="NF008712">
    <property type="entry name" value="PRK11715.1-1"/>
    <property type="match status" value="1"/>
</dbReference>
<sequence length="495" mass="55952">MENYNRPNSSFDTAQNSLFDKISNSTVLKLFVILFLSLLLLIPLTLISDLIEERKTREQTVSEDIALNWAQEQVISGPVLAIPYNEPIQKPAEKINTTTASEYKQTKWIFVLPLSANISTDISPQQLSRGIYNSVVYNSSISIDGRFNKIDITKLEIPTEKIDWKGSRLVFGIQDFKGLGKRPLLTWNEQELTFDPDFNNLKLFNQNLVCPISINPNENENHFKITLNLKGSKSLNFVPLGDQTNISAKGNWVNPSFVGAFLPSKRTIDKSNFSASWEIPSFSRKLPQQWAGDILPIYHFEKNNGSLTDEAESTQAAPTTPSDTNIPNGILVNSDMITINFLPDINNYQKTTRVAKYGILIILLTFTSLLFTEIIKKKRIHIIQYVLIGAAMVLFYTLLLALSEHIGFNLAYLIASIATVLLIGSFIKAITKDRKTSLLFGTILSTFYLFIYVLMQLRDYSLIAGTIGIFIILAILMRVSTKINWYQFDNNYADQ</sequence>
<dbReference type="OrthoDB" id="9791851at2"/>
<dbReference type="RefSeq" id="WP_121125849.1">
    <property type="nucleotide sequence ID" value="NZ_RBWS01000015.1"/>
</dbReference>
<name>A0A420VUJ5_9SPHI</name>
<dbReference type="InterPro" id="IPR010364">
    <property type="entry name" value="Uncharacterised_IM_CreD"/>
</dbReference>
<dbReference type="EMBL" id="RBWS01000015">
    <property type="protein sequence ID" value="RKO69994.1"/>
    <property type="molecule type" value="Genomic_DNA"/>
</dbReference>
<keyword evidence="1" id="KW-1133">Transmembrane helix</keyword>